<dbReference type="InterPro" id="IPR010930">
    <property type="entry name" value="Flg_bb/hook_C_dom"/>
</dbReference>
<dbReference type="InterPro" id="IPR053927">
    <property type="entry name" value="FlgK_helical"/>
</dbReference>
<dbReference type="Pfam" id="PF06429">
    <property type="entry name" value="Flg_bbr_C"/>
    <property type="match status" value="1"/>
</dbReference>
<keyword evidence="6" id="KW-0975">Bacterial flagellum</keyword>
<dbReference type="Proteomes" id="UP000606490">
    <property type="component" value="Unassembled WGS sequence"/>
</dbReference>
<evidence type="ECO:0000256" key="1">
    <source>
        <dbReference type="ARBA" id="ARBA00004117"/>
    </source>
</evidence>
<evidence type="ECO:0000259" key="9">
    <source>
        <dbReference type="Pfam" id="PF06429"/>
    </source>
</evidence>
<name>A0ABS1UX20_9PROT</name>
<organism evidence="11 12">
    <name type="scientific">Belnapia mucosa</name>
    <dbReference type="NCBI Taxonomy" id="2804532"/>
    <lineage>
        <taxon>Bacteria</taxon>
        <taxon>Pseudomonadati</taxon>
        <taxon>Pseudomonadota</taxon>
        <taxon>Alphaproteobacteria</taxon>
        <taxon>Acetobacterales</taxon>
        <taxon>Roseomonadaceae</taxon>
        <taxon>Belnapia</taxon>
    </lineage>
</organism>
<dbReference type="InterPro" id="IPR001444">
    <property type="entry name" value="Flag_bb_rod_N"/>
</dbReference>
<dbReference type="Pfam" id="PF00460">
    <property type="entry name" value="Flg_bb_rod"/>
    <property type="match status" value="1"/>
</dbReference>
<feature type="domain" description="Flagellar basal body rod protein N-terminal" evidence="8">
    <location>
        <begin position="9"/>
        <end position="37"/>
    </location>
</feature>
<evidence type="ECO:0000256" key="4">
    <source>
        <dbReference type="ARBA" id="ARBA00016244"/>
    </source>
</evidence>
<dbReference type="RefSeq" id="WP_202824315.1">
    <property type="nucleotide sequence ID" value="NZ_JAEUXJ010000001.1"/>
</dbReference>
<dbReference type="EMBL" id="JAEUXJ010000001">
    <property type="protein sequence ID" value="MBL6454015.1"/>
    <property type="molecule type" value="Genomic_DNA"/>
</dbReference>
<evidence type="ECO:0000259" key="8">
    <source>
        <dbReference type="Pfam" id="PF00460"/>
    </source>
</evidence>
<feature type="region of interest" description="Disordered" evidence="7">
    <location>
        <begin position="359"/>
        <end position="381"/>
    </location>
</feature>
<evidence type="ECO:0000313" key="11">
    <source>
        <dbReference type="EMBL" id="MBL6454015.1"/>
    </source>
</evidence>
<protein>
    <recommendedName>
        <fullName evidence="4">Flagellar hook-associated protein 1</fullName>
    </recommendedName>
</protein>
<keyword evidence="5" id="KW-0964">Secreted</keyword>
<evidence type="ECO:0000259" key="10">
    <source>
        <dbReference type="Pfam" id="PF22638"/>
    </source>
</evidence>
<reference evidence="11 12" key="1">
    <citation type="submission" date="2021-01" db="EMBL/GenBank/DDBJ databases">
        <title>Belnapia mucosa sp. nov. and Belnapia arida sp. nov., isolated from the Tabernas Desert (Almeria, Spain).</title>
        <authorList>
            <person name="Molina-Menor E."/>
            <person name="Vidal-Verdu A."/>
            <person name="Calonge A."/>
            <person name="Satari L."/>
            <person name="Pereto Magraner J."/>
            <person name="Porcar Miralles M."/>
        </authorList>
    </citation>
    <scope>NUCLEOTIDE SEQUENCE [LARGE SCALE GENOMIC DNA]</scope>
    <source>
        <strain evidence="11 12">T6</strain>
    </source>
</reference>
<feature type="domain" description="Flagellar hook-associated protein FlgK helical" evidence="10">
    <location>
        <begin position="101"/>
        <end position="307"/>
    </location>
</feature>
<evidence type="ECO:0000256" key="7">
    <source>
        <dbReference type="SAM" id="MobiDB-lite"/>
    </source>
</evidence>
<sequence length="509" mass="51244">MSLNLALGIACSGLAAVQRSLAQTSQNIANADTPGYTRRTVPQQAVDIGEMPAGLRSGAAQRAVDTAVQLQLERNRGAVAAAKAREALLQGIEQAHGATGDGATLGDAVGALAGAFTSLRVTPADAGQQRAVLTAAETVTTRLHDVSAAIGAARQQAQDGMVQEVAAANAALRRIAGLTLQLRSGESGDAAALEDQRDAAIASLGESLDIQAIRKPGGDLLLVASGGVVLPLDPRHDVLAVAPATVTPDTYHGPPAGTLPGVTLNGIDVTAQLAGGRLGEYVALRDRTLPRYQAETDLVAANLADRFGREGLALFTDADGTTLPDPSQPYAGSTQPGLAARLRIGAAVAADPGLLRDGTHAVAASPGGPDAFTPNPPGGPAGFTTLVDRVLKHSLGREAAPGSPWPPIASAGLGPDGSLASPFVPGGTIADYAGAVTTAQLGDRAAATTAKDSATALQTALEARFAARSGVDVDAEMAGMVTLQNAYAANARVIGTLQSMWDALLGAVR</sequence>
<dbReference type="InterPro" id="IPR002371">
    <property type="entry name" value="FlgK"/>
</dbReference>
<feature type="domain" description="Flagellar basal-body/hook protein C-terminal" evidence="9">
    <location>
        <begin position="468"/>
        <end position="505"/>
    </location>
</feature>
<evidence type="ECO:0000256" key="3">
    <source>
        <dbReference type="ARBA" id="ARBA00009677"/>
    </source>
</evidence>
<comment type="subcellular location">
    <subcellularLocation>
        <location evidence="1">Bacterial flagellum basal body</location>
    </subcellularLocation>
    <subcellularLocation>
        <location evidence="2">Secreted</location>
    </subcellularLocation>
</comment>
<dbReference type="PANTHER" id="PTHR30033:SF2">
    <property type="entry name" value="FLAGELLAR HOOK PROTEIN"/>
    <property type="match status" value="1"/>
</dbReference>
<keyword evidence="12" id="KW-1185">Reference proteome</keyword>
<comment type="similarity">
    <text evidence="3">Belongs to the flagella basal body rod proteins family.</text>
</comment>
<evidence type="ECO:0000256" key="2">
    <source>
        <dbReference type="ARBA" id="ARBA00004613"/>
    </source>
</evidence>
<dbReference type="Pfam" id="PF22638">
    <property type="entry name" value="FlgK_D1"/>
    <property type="match status" value="1"/>
</dbReference>
<comment type="caution">
    <text evidence="11">The sequence shown here is derived from an EMBL/GenBank/DDBJ whole genome shotgun (WGS) entry which is preliminary data.</text>
</comment>
<dbReference type="PANTHER" id="PTHR30033">
    <property type="entry name" value="FLAGELLAR HOOK-ASSOCIATED PROTEIN 1"/>
    <property type="match status" value="1"/>
</dbReference>
<dbReference type="SUPFAM" id="SSF64518">
    <property type="entry name" value="Phase 1 flagellin"/>
    <property type="match status" value="1"/>
</dbReference>
<evidence type="ECO:0000256" key="5">
    <source>
        <dbReference type="ARBA" id="ARBA00022525"/>
    </source>
</evidence>
<evidence type="ECO:0000313" key="12">
    <source>
        <dbReference type="Proteomes" id="UP000606490"/>
    </source>
</evidence>
<gene>
    <name evidence="11" type="ORF">JMJ55_01695</name>
</gene>
<proteinExistence type="inferred from homology"/>
<evidence type="ECO:0000256" key="6">
    <source>
        <dbReference type="ARBA" id="ARBA00023143"/>
    </source>
</evidence>
<accession>A0ABS1UX20</accession>